<dbReference type="KEGG" id="sper:EW093_15625"/>
<name>A0A5C1QDA6_9SPIO</name>
<dbReference type="AlphaFoldDB" id="A0A5C1QDA6"/>
<accession>A0A5C1QDA6</accession>
<evidence type="ECO:0000313" key="2">
    <source>
        <dbReference type="Proteomes" id="UP000323824"/>
    </source>
</evidence>
<reference evidence="1 2" key="1">
    <citation type="submission" date="2019-02" db="EMBL/GenBank/DDBJ databases">
        <authorList>
            <person name="Fomenkov A."/>
            <person name="Dubinina G."/>
            <person name="Grabovich M."/>
            <person name="Vincze T."/>
            <person name="Roberts R.J."/>
        </authorList>
    </citation>
    <scope>NUCLEOTIDE SEQUENCE [LARGE SCALE GENOMIC DNA]</scope>
    <source>
        <strain evidence="1 2">P</strain>
    </source>
</reference>
<organism evidence="1 2">
    <name type="scientific">Thiospirochaeta perfilievii</name>
    <dbReference type="NCBI Taxonomy" id="252967"/>
    <lineage>
        <taxon>Bacteria</taxon>
        <taxon>Pseudomonadati</taxon>
        <taxon>Spirochaetota</taxon>
        <taxon>Spirochaetia</taxon>
        <taxon>Spirochaetales</taxon>
        <taxon>Spirochaetaceae</taxon>
        <taxon>Thiospirochaeta</taxon>
    </lineage>
</organism>
<reference evidence="1 2" key="2">
    <citation type="submission" date="2019-09" db="EMBL/GenBank/DDBJ databases">
        <title>Complete Genome Sequence and Methylome Analysis of free living Spirochaetas.</title>
        <authorList>
            <person name="Leshcheva N."/>
            <person name="Mikheeva N."/>
        </authorList>
    </citation>
    <scope>NUCLEOTIDE SEQUENCE [LARGE SCALE GENOMIC DNA]</scope>
    <source>
        <strain evidence="1 2">P</strain>
    </source>
</reference>
<keyword evidence="2" id="KW-1185">Reference proteome</keyword>
<dbReference type="RefSeq" id="WP_149569289.1">
    <property type="nucleotide sequence ID" value="NZ_CP035807.1"/>
</dbReference>
<proteinExistence type="predicted"/>
<dbReference type="Proteomes" id="UP000323824">
    <property type="component" value="Chromosome"/>
</dbReference>
<sequence length="96" mass="11807">MRYEWNPEKNEWLKIERNISFEKIGFHLTRGDVWKIIKHPNKEQYPNQEIYYVIVEDYIYAVSFVVGTDYVFLKTIIPNRKATKEYRKEMEINDEI</sequence>
<dbReference type="EMBL" id="CP035807">
    <property type="protein sequence ID" value="QEN06055.1"/>
    <property type="molecule type" value="Genomic_DNA"/>
</dbReference>
<gene>
    <name evidence="1" type="ORF">EW093_15625</name>
</gene>
<evidence type="ECO:0000313" key="1">
    <source>
        <dbReference type="EMBL" id="QEN06055.1"/>
    </source>
</evidence>
<dbReference type="OrthoDB" id="9814045at2"/>
<protein>
    <submittedName>
        <fullName evidence="1">Toxin</fullName>
    </submittedName>
</protein>